<organism evidence="1">
    <name type="scientific">viral metagenome</name>
    <dbReference type="NCBI Taxonomy" id="1070528"/>
    <lineage>
        <taxon>unclassified sequences</taxon>
        <taxon>metagenomes</taxon>
        <taxon>organismal metagenomes</taxon>
    </lineage>
</organism>
<name>A0A6C0JLL0_9ZZZZ</name>
<proteinExistence type="predicted"/>
<dbReference type="EMBL" id="MN740431">
    <property type="protein sequence ID" value="QHU06253.1"/>
    <property type="molecule type" value="Genomic_DNA"/>
</dbReference>
<evidence type="ECO:0008006" key="2">
    <source>
        <dbReference type="Google" id="ProtNLM"/>
    </source>
</evidence>
<dbReference type="PANTHER" id="PTHR15576:SF1">
    <property type="entry name" value="RIBITOL-5-PHOSPHATE XYLOSYLTRANSFERASE 1"/>
    <property type="match status" value="1"/>
</dbReference>
<dbReference type="InterPro" id="IPR055286">
    <property type="entry name" value="RXYLT1-like"/>
</dbReference>
<dbReference type="GO" id="GO:0035269">
    <property type="term" value="P:protein O-linked glycosylation via mannose"/>
    <property type="evidence" value="ECO:0007669"/>
    <property type="project" value="InterPro"/>
</dbReference>
<evidence type="ECO:0000313" key="1">
    <source>
        <dbReference type="EMBL" id="QHU06253.1"/>
    </source>
</evidence>
<reference evidence="1" key="1">
    <citation type="journal article" date="2020" name="Nature">
        <title>Giant virus diversity and host interactions through global metagenomics.</title>
        <authorList>
            <person name="Schulz F."/>
            <person name="Roux S."/>
            <person name="Paez-Espino D."/>
            <person name="Jungbluth S."/>
            <person name="Walsh D.A."/>
            <person name="Denef V.J."/>
            <person name="McMahon K.D."/>
            <person name="Konstantinidis K.T."/>
            <person name="Eloe-Fadrosh E.A."/>
            <person name="Kyrpides N.C."/>
            <person name="Woyke T."/>
        </authorList>
    </citation>
    <scope>NUCLEOTIDE SEQUENCE</scope>
    <source>
        <strain evidence="1">GVMAG-M-3300027747-57</strain>
    </source>
</reference>
<dbReference type="GO" id="GO:0120053">
    <property type="term" value="F:ribitol beta-1,4-xylosyltransferase activity"/>
    <property type="evidence" value="ECO:0007669"/>
    <property type="project" value="InterPro"/>
</dbReference>
<dbReference type="GO" id="GO:0005794">
    <property type="term" value="C:Golgi apparatus"/>
    <property type="evidence" value="ECO:0007669"/>
    <property type="project" value="TreeGrafter"/>
</dbReference>
<accession>A0A6C0JLL0</accession>
<sequence>MSNEKDCIYVSGRGILKSCDIFSNTPISSINNMINYNKELNNNIDGTVIYLCNSALREFIKFLSIINYKFIIVSGDSDTTVPDDIFLNLQEFNSFMDNTNLLHWYSQNCVIEHSKLTQIPIGMDYHTLSERNYIWGQQKSPGDQEKELTNLKITSRPFWERKIKCYSNFHFHFYKFGQDRKDAIDKIPSDLMFYEEREILRIDTWRHQSEYAFVISPHGNGLDCHRTWEALMLGCIVIVKTSGLDPLYSELPVLIVNDWSDINKKLLEDTIMKYTTTCFNYNKLTLKYWITKIFKGVK</sequence>
<protein>
    <recommendedName>
        <fullName evidence="2">Exostosin GT47 domain-containing protein</fullName>
    </recommendedName>
</protein>
<dbReference type="AlphaFoldDB" id="A0A6C0JLL0"/>
<dbReference type="PANTHER" id="PTHR15576">
    <property type="entry name" value="RIBITOL-5-PHOSPHATE XYLOSYLTRANSFERASE 1"/>
    <property type="match status" value="1"/>
</dbReference>